<evidence type="ECO:0000313" key="8">
    <source>
        <dbReference type="EMBL" id="PAV24055.1"/>
    </source>
</evidence>
<proteinExistence type="predicted"/>
<dbReference type="InParanoid" id="A0A286UX68"/>
<reference evidence="8 9" key="1">
    <citation type="journal article" date="2017" name="Mol. Ecol.">
        <title>Comparative and population genomic landscape of Phellinus noxius: A hypervariable fungus causing root rot in trees.</title>
        <authorList>
            <person name="Chung C.L."/>
            <person name="Lee T.J."/>
            <person name="Akiba M."/>
            <person name="Lee H.H."/>
            <person name="Kuo T.H."/>
            <person name="Liu D."/>
            <person name="Ke H.M."/>
            <person name="Yokoi T."/>
            <person name="Roa M.B."/>
            <person name="Lu M.J."/>
            <person name="Chang Y.Y."/>
            <person name="Ann P.J."/>
            <person name="Tsai J.N."/>
            <person name="Chen C.Y."/>
            <person name="Tzean S.S."/>
            <person name="Ota Y."/>
            <person name="Hattori T."/>
            <person name="Sahashi N."/>
            <person name="Liou R.F."/>
            <person name="Kikuchi T."/>
            <person name="Tsai I.J."/>
        </authorList>
    </citation>
    <scope>NUCLEOTIDE SEQUENCE [LARGE SCALE GENOMIC DNA]</scope>
    <source>
        <strain evidence="8 9">FFPRI411160</strain>
    </source>
</reference>
<keyword evidence="5" id="KW-1133">Transmembrane helix</keyword>
<feature type="domain" description="Epidermal growth factor receptor-like transmembrane-juxtamembrane segment" evidence="7">
    <location>
        <begin position="200"/>
        <end position="229"/>
    </location>
</feature>
<feature type="chain" id="PRO_5013843947" description="Epidermal growth factor receptor-like transmembrane-juxtamembrane segment domain-containing protein" evidence="6">
    <location>
        <begin position="24"/>
        <end position="355"/>
    </location>
</feature>
<dbReference type="OrthoDB" id="3362711at2759"/>
<keyword evidence="6" id="KW-0732">Signal</keyword>
<keyword evidence="2" id="KW-0547">Nucleotide-binding</keyword>
<evidence type="ECO:0000313" key="9">
    <source>
        <dbReference type="Proteomes" id="UP000217199"/>
    </source>
</evidence>
<evidence type="ECO:0000256" key="3">
    <source>
        <dbReference type="ARBA" id="ARBA00022840"/>
    </source>
</evidence>
<feature type="transmembrane region" description="Helical" evidence="5">
    <location>
        <begin position="199"/>
        <end position="222"/>
    </location>
</feature>
<name>A0A286UX68_9AGAM</name>
<feature type="compositionally biased region" description="Low complexity" evidence="4">
    <location>
        <begin position="172"/>
        <end position="193"/>
    </location>
</feature>
<dbReference type="GO" id="GO:0005524">
    <property type="term" value="F:ATP binding"/>
    <property type="evidence" value="ECO:0007669"/>
    <property type="project" value="UniProtKB-KW"/>
</dbReference>
<protein>
    <recommendedName>
        <fullName evidence="7">Epidermal growth factor receptor-like transmembrane-juxtamembrane segment domain-containing protein</fullName>
    </recommendedName>
</protein>
<evidence type="ECO:0000256" key="1">
    <source>
        <dbReference type="ARBA" id="ARBA00022553"/>
    </source>
</evidence>
<keyword evidence="3" id="KW-0067">ATP-binding</keyword>
<sequence length="355" mass="36187">MSYAQFKAAFIALALISFDAAQAQITSNATCLSSWSGLYNSKGQSPCLVAAYLAGACTGGEYDVNALNAGEHYIGPSSSTATNCLCSSVLYNVMGGCSTCQNGTIITWSNWDSACPQIYLKVFPEEIPEDTAVPGWAYEDPADTNNVFNPTSALADSSPESTGTLVQETRTASGSGSSSTSTNSSSSAAGGSSKSKAGAIAGGVVGGIAGVSLLGLLVFFLIRRSKKSKANKTTVANVGSAGADLNGGNGYPGSNVNSPLMAQHDISYSPLSHSQQGYDSSLAATTGGAMPTPRLYDPNDPSTFPSALDQQYTGQSYVPASPYPIPGNQNSDGAVSPAHTGPSGNHGMYRGVAEV</sequence>
<dbReference type="STRING" id="2282107.A0A286UX68"/>
<gene>
    <name evidence="8" type="ORF">PNOK_0112300</name>
</gene>
<evidence type="ECO:0000256" key="2">
    <source>
        <dbReference type="ARBA" id="ARBA00022741"/>
    </source>
</evidence>
<dbReference type="EMBL" id="NBII01000001">
    <property type="protein sequence ID" value="PAV24055.1"/>
    <property type="molecule type" value="Genomic_DNA"/>
</dbReference>
<feature type="compositionally biased region" description="Polar residues" evidence="4">
    <location>
        <begin position="148"/>
        <end position="171"/>
    </location>
</feature>
<dbReference type="Pfam" id="PF21314">
    <property type="entry name" value="TM_ErbB1"/>
    <property type="match status" value="1"/>
</dbReference>
<dbReference type="AlphaFoldDB" id="A0A286UX68"/>
<evidence type="ECO:0000256" key="5">
    <source>
        <dbReference type="SAM" id="Phobius"/>
    </source>
</evidence>
<feature type="signal peptide" evidence="6">
    <location>
        <begin position="1"/>
        <end position="23"/>
    </location>
</feature>
<comment type="caution">
    <text evidence="8">The sequence shown here is derived from an EMBL/GenBank/DDBJ whole genome shotgun (WGS) entry which is preliminary data.</text>
</comment>
<accession>A0A286UX68</accession>
<evidence type="ECO:0000256" key="4">
    <source>
        <dbReference type="SAM" id="MobiDB-lite"/>
    </source>
</evidence>
<evidence type="ECO:0000259" key="7">
    <source>
        <dbReference type="Pfam" id="PF21314"/>
    </source>
</evidence>
<evidence type="ECO:0000256" key="6">
    <source>
        <dbReference type="SAM" id="SignalP"/>
    </source>
</evidence>
<keyword evidence="5" id="KW-0812">Transmembrane</keyword>
<dbReference type="InterPro" id="IPR049328">
    <property type="entry name" value="TM_ErbB1"/>
</dbReference>
<feature type="region of interest" description="Disordered" evidence="4">
    <location>
        <begin position="231"/>
        <end position="250"/>
    </location>
</feature>
<feature type="compositionally biased region" description="Polar residues" evidence="4">
    <location>
        <begin position="270"/>
        <end position="284"/>
    </location>
</feature>
<feature type="region of interest" description="Disordered" evidence="4">
    <location>
        <begin position="270"/>
        <end position="355"/>
    </location>
</feature>
<feature type="region of interest" description="Disordered" evidence="4">
    <location>
        <begin position="148"/>
        <end position="193"/>
    </location>
</feature>
<keyword evidence="1" id="KW-0597">Phosphoprotein</keyword>
<dbReference type="Proteomes" id="UP000217199">
    <property type="component" value="Unassembled WGS sequence"/>
</dbReference>
<feature type="compositionally biased region" description="Polar residues" evidence="4">
    <location>
        <begin position="300"/>
        <end position="318"/>
    </location>
</feature>
<keyword evidence="5" id="KW-0472">Membrane</keyword>
<keyword evidence="9" id="KW-1185">Reference proteome</keyword>
<organism evidence="8 9">
    <name type="scientific">Pyrrhoderma noxium</name>
    <dbReference type="NCBI Taxonomy" id="2282107"/>
    <lineage>
        <taxon>Eukaryota</taxon>
        <taxon>Fungi</taxon>
        <taxon>Dikarya</taxon>
        <taxon>Basidiomycota</taxon>
        <taxon>Agaricomycotina</taxon>
        <taxon>Agaricomycetes</taxon>
        <taxon>Hymenochaetales</taxon>
        <taxon>Hymenochaetaceae</taxon>
        <taxon>Pyrrhoderma</taxon>
    </lineage>
</organism>